<keyword evidence="3" id="KW-0574">Periplasm</keyword>
<dbReference type="Pfam" id="PF03968">
    <property type="entry name" value="LptD_N"/>
    <property type="match status" value="1"/>
</dbReference>
<feature type="region of interest" description="Disordered" evidence="4">
    <location>
        <begin position="175"/>
        <end position="228"/>
    </location>
</feature>
<keyword evidence="1" id="KW-0813">Transport</keyword>
<comment type="caution">
    <text evidence="7">The sequence shown here is derived from an EMBL/GenBank/DDBJ whole genome shotgun (WGS) entry which is preliminary data.</text>
</comment>
<evidence type="ECO:0000256" key="4">
    <source>
        <dbReference type="SAM" id="MobiDB-lite"/>
    </source>
</evidence>
<feature type="compositionally biased region" description="Low complexity" evidence="4">
    <location>
        <begin position="189"/>
        <end position="228"/>
    </location>
</feature>
<dbReference type="GO" id="GO:0030288">
    <property type="term" value="C:outer membrane-bounded periplasmic space"/>
    <property type="evidence" value="ECO:0007669"/>
    <property type="project" value="TreeGrafter"/>
</dbReference>
<accession>A0A3S0WNX8</accession>
<evidence type="ECO:0000313" key="8">
    <source>
        <dbReference type="Proteomes" id="UP000267077"/>
    </source>
</evidence>
<dbReference type="EMBL" id="RYZR01000005">
    <property type="protein sequence ID" value="RUL63967.1"/>
    <property type="molecule type" value="Genomic_DNA"/>
</dbReference>
<name>A0A3S0WNX8_9GAMM</name>
<keyword evidence="8" id="KW-1185">Reference proteome</keyword>
<evidence type="ECO:0000259" key="6">
    <source>
        <dbReference type="Pfam" id="PF03968"/>
    </source>
</evidence>
<dbReference type="GO" id="GO:0001530">
    <property type="term" value="F:lipopolysaccharide binding"/>
    <property type="evidence" value="ECO:0007669"/>
    <property type="project" value="InterPro"/>
</dbReference>
<evidence type="ECO:0000256" key="3">
    <source>
        <dbReference type="ARBA" id="ARBA00022764"/>
    </source>
</evidence>
<dbReference type="AlphaFoldDB" id="A0A3S0WNX8"/>
<dbReference type="InterPro" id="IPR052037">
    <property type="entry name" value="LPS_export_LptA"/>
</dbReference>
<dbReference type="GO" id="GO:0017089">
    <property type="term" value="F:glycolipid transfer activity"/>
    <property type="evidence" value="ECO:0007669"/>
    <property type="project" value="TreeGrafter"/>
</dbReference>
<keyword evidence="2 5" id="KW-0732">Signal</keyword>
<sequence length="228" mass="24152">MTCTARCIPARTTLRLSLLTAGLFLLLQPALARQDDRNQPINVVHANSMDGYNQPNSISTFTGNVLITQGTMKLTGQLAKIYTAKEDTSVDHIIVTATPQKQPHIEQIDDNGNLMTGDADQLYYDNVNSIAILTGHAHVWQQNKGESFGAKLTYNTQTGYMIGESGNEGQVHMTFLPKQKPLPPPKHGAAPAPAAAPAKPAAKTPAAATKPASASSSPAPASSAPSKE</sequence>
<dbReference type="Proteomes" id="UP000267077">
    <property type="component" value="Unassembled WGS sequence"/>
</dbReference>
<protein>
    <submittedName>
        <fullName evidence="7">Lipopolysaccharide transport periplasmic protein LptA</fullName>
    </submittedName>
</protein>
<dbReference type="GO" id="GO:0015920">
    <property type="term" value="P:lipopolysaccharide transport"/>
    <property type="evidence" value="ECO:0007669"/>
    <property type="project" value="InterPro"/>
</dbReference>
<dbReference type="NCBIfam" id="TIGR03002">
    <property type="entry name" value="outer_YhbN_LptA"/>
    <property type="match status" value="1"/>
</dbReference>
<dbReference type="GO" id="GO:0009279">
    <property type="term" value="C:cell outer membrane"/>
    <property type="evidence" value="ECO:0007669"/>
    <property type="project" value="TreeGrafter"/>
</dbReference>
<dbReference type="InterPro" id="IPR005653">
    <property type="entry name" value="OstA-like_N"/>
</dbReference>
<proteinExistence type="predicted"/>
<feature type="chain" id="PRO_5018774760" evidence="5">
    <location>
        <begin position="33"/>
        <end position="228"/>
    </location>
</feature>
<dbReference type="PANTHER" id="PTHR36504:SF1">
    <property type="entry name" value="LIPOPOLYSACCHARIDE EXPORT SYSTEM PROTEIN LPTA"/>
    <property type="match status" value="1"/>
</dbReference>
<gene>
    <name evidence="7" type="primary">lptA</name>
    <name evidence="7" type="ORF">EKH79_07840</name>
</gene>
<reference evidence="7 8" key="1">
    <citation type="submission" date="2018-12" db="EMBL/GenBank/DDBJ databases">
        <title>Dyella dinghuensis sp. nov. DHOA06 and Dyella choica sp. nov. 4M-K27, isolated from forest soil.</title>
        <authorList>
            <person name="Qiu L.-H."/>
            <person name="Gao Z.-H."/>
        </authorList>
    </citation>
    <scope>NUCLEOTIDE SEQUENCE [LARGE SCALE GENOMIC DNA]</scope>
    <source>
        <strain evidence="7 8">DHOA06</strain>
    </source>
</reference>
<dbReference type="InterPro" id="IPR014340">
    <property type="entry name" value="LptA"/>
</dbReference>
<dbReference type="PANTHER" id="PTHR36504">
    <property type="entry name" value="LIPOPOLYSACCHARIDE EXPORT SYSTEM PROTEIN LPTA"/>
    <property type="match status" value="1"/>
</dbReference>
<evidence type="ECO:0000313" key="7">
    <source>
        <dbReference type="EMBL" id="RUL63967.1"/>
    </source>
</evidence>
<feature type="signal peptide" evidence="5">
    <location>
        <begin position="1"/>
        <end position="32"/>
    </location>
</feature>
<feature type="domain" description="Organic solvent tolerance-like N-terminal" evidence="6">
    <location>
        <begin position="46"/>
        <end position="159"/>
    </location>
</feature>
<organism evidence="7 8">
    <name type="scientific">Dyella dinghuensis</name>
    <dbReference type="NCBI Taxonomy" id="1920169"/>
    <lineage>
        <taxon>Bacteria</taxon>
        <taxon>Pseudomonadati</taxon>
        <taxon>Pseudomonadota</taxon>
        <taxon>Gammaproteobacteria</taxon>
        <taxon>Lysobacterales</taxon>
        <taxon>Rhodanobacteraceae</taxon>
        <taxon>Dyella</taxon>
    </lineage>
</organism>
<dbReference type="Gene3D" id="2.60.450.10">
    <property type="entry name" value="Lipopolysaccharide (LPS) transport protein A like domain"/>
    <property type="match status" value="1"/>
</dbReference>
<dbReference type="OrthoDB" id="9795964at2"/>
<evidence type="ECO:0000256" key="2">
    <source>
        <dbReference type="ARBA" id="ARBA00022729"/>
    </source>
</evidence>
<evidence type="ECO:0000256" key="1">
    <source>
        <dbReference type="ARBA" id="ARBA00022448"/>
    </source>
</evidence>
<evidence type="ECO:0000256" key="5">
    <source>
        <dbReference type="SAM" id="SignalP"/>
    </source>
</evidence>